<evidence type="ECO:0000313" key="2">
    <source>
        <dbReference type="Proteomes" id="UP000222788"/>
    </source>
</evidence>
<comment type="caution">
    <text evidence="1">The sequence shown here is derived from an EMBL/GenBank/DDBJ whole genome shotgun (WGS) entry which is preliminary data.</text>
</comment>
<name>A0A2C5X9Y5_9PEZI</name>
<sequence>MAHFPIPSAQATPERCAYYTHQLALLPLIAHIWQRKLKPQTSSSTGSPLLSSPDLSVSVQPQVDLLSRPIQ</sequence>
<protein>
    <submittedName>
        <fullName evidence="1">Uncharacterized protein</fullName>
    </submittedName>
</protein>
<organism evidence="1 2">
    <name type="scientific">Ceratocystis fimbriata CBS 114723</name>
    <dbReference type="NCBI Taxonomy" id="1035309"/>
    <lineage>
        <taxon>Eukaryota</taxon>
        <taxon>Fungi</taxon>
        <taxon>Dikarya</taxon>
        <taxon>Ascomycota</taxon>
        <taxon>Pezizomycotina</taxon>
        <taxon>Sordariomycetes</taxon>
        <taxon>Hypocreomycetidae</taxon>
        <taxon>Microascales</taxon>
        <taxon>Ceratocystidaceae</taxon>
        <taxon>Ceratocystis</taxon>
    </lineage>
</organism>
<gene>
    <name evidence="1" type="ORF">CFIMG_002614RA</name>
</gene>
<dbReference type="Proteomes" id="UP000222788">
    <property type="component" value="Unassembled WGS sequence"/>
</dbReference>
<proteinExistence type="predicted"/>
<evidence type="ECO:0000313" key="1">
    <source>
        <dbReference type="EMBL" id="PHH54437.1"/>
    </source>
</evidence>
<dbReference type="EMBL" id="APWK03000027">
    <property type="protein sequence ID" value="PHH54437.1"/>
    <property type="molecule type" value="Genomic_DNA"/>
</dbReference>
<reference evidence="1 2" key="1">
    <citation type="journal article" date="2013" name="Fungal Biol.">
        <title>Analysis of microsatellite markers in the genome of the plant pathogen Ceratocystis fimbriata.</title>
        <authorList>
            <person name="Simpson M.C."/>
            <person name="Wilken P.M."/>
            <person name="Coetzee M.P."/>
            <person name="Wingfield M.J."/>
            <person name="Wingfield B.D."/>
        </authorList>
    </citation>
    <scope>NUCLEOTIDE SEQUENCE [LARGE SCALE GENOMIC DNA]</scope>
    <source>
        <strain evidence="1 2">CBS 114723</strain>
    </source>
</reference>
<dbReference type="AlphaFoldDB" id="A0A2C5X9Y5"/>
<keyword evidence="2" id="KW-1185">Reference proteome</keyword>
<accession>A0A2C5X9Y5</accession>
<reference evidence="1 2" key="2">
    <citation type="journal article" date="2013" name="IMA Fungus">
        <title>IMA Genome-F 1: Ceratocystis fimbriata: Draft nuclear genome sequence for the plant pathogen, Ceratocystis fimbriata.</title>
        <authorList>
            <person name="Wilken P.M."/>
            <person name="Steenkamp E.T."/>
            <person name="Wingfield M.J."/>
            <person name="de Beer Z.W."/>
            <person name="Wingfield B.D."/>
        </authorList>
    </citation>
    <scope>NUCLEOTIDE SEQUENCE [LARGE SCALE GENOMIC DNA]</scope>
    <source>
        <strain evidence="1 2">CBS 114723</strain>
    </source>
</reference>